<comment type="similarity">
    <text evidence="5">Belongs to the D-isomer specific 2-hydroxyacid dehydrogenase family.</text>
</comment>
<evidence type="ECO:0000256" key="16">
    <source>
        <dbReference type="PIRSR" id="PIRSR602401-1"/>
    </source>
</evidence>
<dbReference type="GO" id="GO:0005506">
    <property type="term" value="F:iron ion binding"/>
    <property type="evidence" value="ECO:0007669"/>
    <property type="project" value="InterPro"/>
</dbReference>
<accession>A0A0V1M433</accession>
<name>A0A0V1M433_9BILA</name>
<dbReference type="CDD" id="cd05299">
    <property type="entry name" value="CtBP_dh"/>
    <property type="match status" value="1"/>
</dbReference>
<dbReference type="InterPro" id="IPR006139">
    <property type="entry name" value="D-isomer_2_OHA_DH_cat_dom"/>
</dbReference>
<evidence type="ECO:0000256" key="10">
    <source>
        <dbReference type="ARBA" id="ARBA00022848"/>
    </source>
</evidence>
<comment type="caution">
    <text evidence="21">The sequence shown here is derived from an EMBL/GenBank/DDBJ whole genome shotgun (WGS) entry which is preliminary data.</text>
</comment>
<feature type="transmembrane region" description="Helical" evidence="17">
    <location>
        <begin position="558"/>
        <end position="578"/>
    </location>
</feature>
<evidence type="ECO:0000256" key="18">
    <source>
        <dbReference type="SAM" id="SignalP"/>
    </source>
</evidence>
<dbReference type="GO" id="GO:0051287">
    <property type="term" value="F:NAD binding"/>
    <property type="evidence" value="ECO:0007669"/>
    <property type="project" value="InterPro"/>
</dbReference>
<dbReference type="PROSITE" id="PS00671">
    <property type="entry name" value="D_2_HYDROXYACID_DH_3"/>
    <property type="match status" value="1"/>
</dbReference>
<evidence type="ECO:0000313" key="22">
    <source>
        <dbReference type="Proteomes" id="UP000054843"/>
    </source>
</evidence>
<dbReference type="InterPro" id="IPR029753">
    <property type="entry name" value="D-isomer_DH_CS"/>
</dbReference>
<evidence type="ECO:0000256" key="8">
    <source>
        <dbReference type="ARBA" id="ARBA00022723"/>
    </source>
</evidence>
<dbReference type="Pfam" id="PF02826">
    <property type="entry name" value="2-Hacid_dh_C"/>
    <property type="match status" value="1"/>
</dbReference>
<dbReference type="PRINTS" id="PR00463">
    <property type="entry name" value="EP450I"/>
</dbReference>
<gene>
    <name evidence="21" type="primary">CtBP</name>
    <name evidence="21" type="ORF">T10_7821</name>
</gene>
<keyword evidence="22" id="KW-1185">Reference proteome</keyword>
<sequence>MMMTMMIIYLFVCLILLIREKKSLVENNSGQRFLDRSMNRKPLVALLDGRDCTYEMPILKDVATVAFCDAQTTSEVHERVLNEAFAALLWHGMSLSRDDLLQYKALKLIVRIGSDVDNIDIKAAGDLGITVCNVPGIDVEEVADSTLCLILNLYRRTYWLANAVSSGKQISGPEMIREAASGTVRIRGQTLGIVGLGSGVGTAVALRAKVFGFNVIFYDPTVADGTDKVFSIKQMSTLKELLSQADCITLHCPLTPNSYHMINESSIMQMKRNAMLVNVSRGALVDEIALARALRTGRIRSAALDVFEFDQQNPASGHFADVRNLIRTPHCSWYSEESCREMREAAAHEIRRAITGTIPDDLRNCVNRQFLVLSNSAEHSNLARKSVDLGLAFNPFSARADGLNGVGLPGSNLLPYTPTYLGVGGAQVPVAVSFPSLVGNAEATALTAGSLAKRSRPPSTLSANLNITGRSHQHLQQALCSSVLPSTTVSAPPPTPTPPTNSSLAATLAATLAAAPTTPTPSNSALLPMLQSNICSNSRNSPIPNGKHSHTHTQRETYTRMSLVIVICILLIAWLLWWTCRNGGKSPPGPFGLPIVGYMPWLGSKMNLTLTKLWEQYGDVYSIRVGSRKLVVVNGQRAIRGALTTDDHFAGRPDFFTFRLVSGFDDFSPAYKRRKKLILKAMAMFTHRRRAELEGVAAKAVGYLMAELKQAAGKPVDPKKPLYRAVCTIMGYVCYGQHFDKDSAEVGRILETADEFARTARFGVLCDYIPWASWLVRKQVAKFVDLLRRIRAYSDLLTEQHVRTYDQENLRDVTDFFYKISTTQEEEEEHDDDDNHSKGEYDRDMLKGLSGSLFGAGFGTIALTLQWAIMLMAKYPKWQDRVRQELDDQIGDLHHHHHHQLVWSDRGKLPLTMATLCEVYRYSSISPLAILHKATRDCQLCGYEIAEGTPVLFNLYSAHRDRTVFDRVDEFDPGRFLHEDGSLDHTKTDLIMPYSLGRRRCGGELVARFEIFIFFASLIKRCIIQEDALNKLDLNNYICTLALHPKPFKVIFLSRTGEW</sequence>
<feature type="binding site" description="axial binding residue" evidence="16">
    <location>
        <position position="1001"/>
    </location>
    <ligand>
        <name>heme</name>
        <dbReference type="ChEBI" id="CHEBI:30413"/>
    </ligand>
    <ligandPart>
        <name>Fe</name>
        <dbReference type="ChEBI" id="CHEBI:18248"/>
    </ligandPart>
</feature>
<keyword evidence="8 16" id="KW-0479">Metal-binding</keyword>
<dbReference type="GO" id="GO:0016705">
    <property type="term" value="F:oxidoreductase activity, acting on paired donors, with incorporation or reduction of molecular oxygen"/>
    <property type="evidence" value="ECO:0007669"/>
    <property type="project" value="InterPro"/>
</dbReference>
<dbReference type="GO" id="GO:0005789">
    <property type="term" value="C:endoplasmic reticulum membrane"/>
    <property type="evidence" value="ECO:0007669"/>
    <property type="project" value="UniProtKB-SubCell"/>
</dbReference>
<protein>
    <submittedName>
        <fullName evidence="21">C-terminal-binding protein</fullName>
    </submittedName>
</protein>
<evidence type="ECO:0000256" key="4">
    <source>
        <dbReference type="ARBA" id="ARBA00004406"/>
    </source>
</evidence>
<dbReference type="InterPro" id="IPR002401">
    <property type="entry name" value="Cyt_P450_E_grp-I"/>
</dbReference>
<evidence type="ECO:0000256" key="15">
    <source>
        <dbReference type="ARBA" id="ARBA00023242"/>
    </source>
</evidence>
<proteinExistence type="inferred from homology"/>
<dbReference type="Gene3D" id="3.40.50.720">
    <property type="entry name" value="NAD(P)-binding Rossmann-like Domain"/>
    <property type="match status" value="2"/>
</dbReference>
<evidence type="ECO:0000256" key="5">
    <source>
        <dbReference type="ARBA" id="ARBA00005854"/>
    </source>
</evidence>
<dbReference type="AlphaFoldDB" id="A0A0V1M433"/>
<keyword evidence="17" id="KW-1133">Transmembrane helix</keyword>
<evidence type="ECO:0000256" key="17">
    <source>
        <dbReference type="SAM" id="Phobius"/>
    </source>
</evidence>
<dbReference type="InterPro" id="IPR036396">
    <property type="entry name" value="Cyt_P450_sf"/>
</dbReference>
<evidence type="ECO:0000259" key="20">
    <source>
        <dbReference type="Pfam" id="PF02826"/>
    </source>
</evidence>
<evidence type="ECO:0000256" key="1">
    <source>
        <dbReference type="ARBA" id="ARBA00001971"/>
    </source>
</evidence>
<feature type="transmembrane region" description="Helical" evidence="17">
    <location>
        <begin position="853"/>
        <end position="873"/>
    </location>
</feature>
<keyword evidence="13" id="KW-0503">Monooxygenase</keyword>
<evidence type="ECO:0000256" key="6">
    <source>
        <dbReference type="ARBA" id="ARBA00010617"/>
    </source>
</evidence>
<dbReference type="Gene3D" id="1.10.630.10">
    <property type="entry name" value="Cytochrome P450"/>
    <property type="match status" value="1"/>
</dbReference>
<dbReference type="InterPro" id="IPR036291">
    <property type="entry name" value="NAD(P)-bd_dom_sf"/>
</dbReference>
<dbReference type="InterPro" id="IPR006140">
    <property type="entry name" value="D-isomer_DH_NAD-bd"/>
</dbReference>
<evidence type="ECO:0000256" key="9">
    <source>
        <dbReference type="ARBA" id="ARBA00022824"/>
    </source>
</evidence>
<feature type="chain" id="PRO_5006882205" evidence="18">
    <location>
        <begin position="24"/>
        <end position="1059"/>
    </location>
</feature>
<dbReference type="GO" id="GO:0020037">
    <property type="term" value="F:heme binding"/>
    <property type="evidence" value="ECO:0007669"/>
    <property type="project" value="InterPro"/>
</dbReference>
<keyword evidence="12 16" id="KW-0408">Iron</keyword>
<keyword evidence="10" id="KW-0492">Microsome</keyword>
<keyword evidence="17" id="KW-0812">Transmembrane</keyword>
<keyword evidence="9" id="KW-0256">Endoplasmic reticulum</keyword>
<dbReference type="GO" id="GO:0001221">
    <property type="term" value="F:transcription coregulator binding"/>
    <property type="evidence" value="ECO:0007669"/>
    <property type="project" value="TreeGrafter"/>
</dbReference>
<evidence type="ECO:0000256" key="14">
    <source>
        <dbReference type="ARBA" id="ARBA00023136"/>
    </source>
</evidence>
<keyword evidence="14 17" id="KW-0472">Membrane</keyword>
<comment type="cofactor">
    <cofactor evidence="1 16">
        <name>heme</name>
        <dbReference type="ChEBI" id="CHEBI:30413"/>
    </cofactor>
</comment>
<feature type="signal peptide" evidence="18">
    <location>
        <begin position="1"/>
        <end position="23"/>
    </location>
</feature>
<evidence type="ECO:0000256" key="11">
    <source>
        <dbReference type="ARBA" id="ARBA00023002"/>
    </source>
</evidence>
<dbReference type="Proteomes" id="UP000054843">
    <property type="component" value="Unassembled WGS sequence"/>
</dbReference>
<dbReference type="GO" id="GO:0005634">
    <property type="term" value="C:nucleus"/>
    <property type="evidence" value="ECO:0007669"/>
    <property type="project" value="UniProtKB-SubCell"/>
</dbReference>
<dbReference type="GO" id="GO:0003713">
    <property type="term" value="F:transcription coactivator activity"/>
    <property type="evidence" value="ECO:0007669"/>
    <property type="project" value="TreeGrafter"/>
</dbReference>
<evidence type="ECO:0000256" key="3">
    <source>
        <dbReference type="ARBA" id="ARBA00004174"/>
    </source>
</evidence>
<reference evidence="21 22" key="1">
    <citation type="submission" date="2015-01" db="EMBL/GenBank/DDBJ databases">
        <title>Evolution of Trichinella species and genotypes.</title>
        <authorList>
            <person name="Korhonen P.K."/>
            <person name="Edoardo P."/>
            <person name="Giuseppe L.R."/>
            <person name="Gasser R.B."/>
        </authorList>
    </citation>
    <scope>NUCLEOTIDE SEQUENCE [LARGE SCALE GENOMIC DNA]</scope>
    <source>
        <strain evidence="21">ISS1980</strain>
    </source>
</reference>
<dbReference type="FunFam" id="1.10.630.10:FF:000238">
    <property type="entry name" value="Cytochrome P450 2A6"/>
    <property type="match status" value="1"/>
</dbReference>
<dbReference type="PRINTS" id="PR00385">
    <property type="entry name" value="P450"/>
</dbReference>
<organism evidence="21 22">
    <name type="scientific">Trichinella papuae</name>
    <dbReference type="NCBI Taxonomy" id="268474"/>
    <lineage>
        <taxon>Eukaryota</taxon>
        <taxon>Metazoa</taxon>
        <taxon>Ecdysozoa</taxon>
        <taxon>Nematoda</taxon>
        <taxon>Enoplea</taxon>
        <taxon>Dorylaimia</taxon>
        <taxon>Trichinellida</taxon>
        <taxon>Trichinellidae</taxon>
        <taxon>Trichinella</taxon>
    </lineage>
</organism>
<evidence type="ECO:0000256" key="2">
    <source>
        <dbReference type="ARBA" id="ARBA00004123"/>
    </source>
</evidence>
<evidence type="ECO:0000256" key="7">
    <source>
        <dbReference type="ARBA" id="ARBA00022617"/>
    </source>
</evidence>
<dbReference type="GO" id="GO:0016616">
    <property type="term" value="F:oxidoreductase activity, acting on the CH-OH group of donors, NAD or NADP as acceptor"/>
    <property type="evidence" value="ECO:0007669"/>
    <property type="project" value="InterPro"/>
</dbReference>
<keyword evidence="18" id="KW-0732">Signal</keyword>
<dbReference type="GO" id="GO:0140297">
    <property type="term" value="F:DNA-binding transcription factor binding"/>
    <property type="evidence" value="ECO:0007669"/>
    <property type="project" value="TreeGrafter"/>
</dbReference>
<keyword evidence="15" id="KW-0539">Nucleus</keyword>
<dbReference type="PANTHER" id="PTHR46029:SF7">
    <property type="entry name" value="C-TERMINAL-BINDING PROTEIN"/>
    <property type="match status" value="1"/>
</dbReference>
<dbReference type="SUPFAM" id="SSF48264">
    <property type="entry name" value="Cytochrome P450"/>
    <property type="match status" value="1"/>
</dbReference>
<evidence type="ECO:0000259" key="19">
    <source>
        <dbReference type="Pfam" id="PF00389"/>
    </source>
</evidence>
<dbReference type="SUPFAM" id="SSF52283">
    <property type="entry name" value="Formate/glycerate dehydrogenase catalytic domain-like"/>
    <property type="match status" value="1"/>
</dbReference>
<dbReference type="InterPro" id="IPR001128">
    <property type="entry name" value="Cyt_P450"/>
</dbReference>
<dbReference type="InterPro" id="IPR051638">
    <property type="entry name" value="CTBP_dehydrogenase"/>
</dbReference>
<dbReference type="STRING" id="268474.A0A0V1M433"/>
<comment type="similarity">
    <text evidence="6">Belongs to the cytochrome P450 family.</text>
</comment>
<dbReference type="GO" id="GO:0006357">
    <property type="term" value="P:regulation of transcription by RNA polymerase II"/>
    <property type="evidence" value="ECO:0007669"/>
    <property type="project" value="TreeGrafter"/>
</dbReference>
<comment type="subcellular location">
    <subcellularLocation>
        <location evidence="4">Endoplasmic reticulum membrane</location>
        <topology evidence="4">Peripheral membrane protein</topology>
    </subcellularLocation>
    <subcellularLocation>
        <location evidence="3">Microsome membrane</location>
        <topology evidence="3">Peripheral membrane protein</topology>
    </subcellularLocation>
    <subcellularLocation>
        <location evidence="2">Nucleus</location>
    </subcellularLocation>
</comment>
<evidence type="ECO:0000256" key="13">
    <source>
        <dbReference type="ARBA" id="ARBA00023033"/>
    </source>
</evidence>
<dbReference type="OrthoDB" id="9991913at2759"/>
<feature type="domain" description="D-isomer specific 2-hydroxyacid dehydrogenase NAD-binding" evidence="20">
    <location>
        <begin position="148"/>
        <end position="332"/>
    </location>
</feature>
<dbReference type="SUPFAM" id="SSF51735">
    <property type="entry name" value="NAD(P)-binding Rossmann-fold domains"/>
    <property type="match status" value="1"/>
</dbReference>
<evidence type="ECO:0000313" key="21">
    <source>
        <dbReference type="EMBL" id="KRZ66513.1"/>
    </source>
</evidence>
<evidence type="ECO:0000256" key="12">
    <source>
        <dbReference type="ARBA" id="ARBA00023004"/>
    </source>
</evidence>
<dbReference type="Pfam" id="PF00389">
    <property type="entry name" value="2-Hacid_dh"/>
    <property type="match status" value="1"/>
</dbReference>
<dbReference type="EMBL" id="JYDO01000239">
    <property type="protein sequence ID" value="KRZ66513.1"/>
    <property type="molecule type" value="Genomic_DNA"/>
</dbReference>
<dbReference type="GO" id="GO:0003714">
    <property type="term" value="F:transcription corepressor activity"/>
    <property type="evidence" value="ECO:0007669"/>
    <property type="project" value="InterPro"/>
</dbReference>
<dbReference type="InterPro" id="IPR043322">
    <property type="entry name" value="CtBP"/>
</dbReference>
<feature type="domain" description="D-isomer specific 2-hydroxyacid dehydrogenase catalytic" evidence="19">
    <location>
        <begin position="52"/>
        <end position="367"/>
    </location>
</feature>
<keyword evidence="7 16" id="KW-0349">Heme</keyword>
<keyword evidence="11" id="KW-0560">Oxidoreductase</keyword>
<dbReference type="GO" id="GO:0004497">
    <property type="term" value="F:monooxygenase activity"/>
    <property type="evidence" value="ECO:0007669"/>
    <property type="project" value="UniProtKB-KW"/>
</dbReference>
<dbReference type="PANTHER" id="PTHR46029">
    <property type="entry name" value="C-TERMINAL-BINDING PROTEIN"/>
    <property type="match status" value="1"/>
</dbReference>
<dbReference type="Pfam" id="PF00067">
    <property type="entry name" value="p450"/>
    <property type="match status" value="1"/>
</dbReference>